<reference evidence="4" key="3">
    <citation type="submission" date="2017-07" db="EMBL/GenBank/DDBJ databases">
        <authorList>
            <person name="Sun Z.S."/>
            <person name="Albrecht U."/>
            <person name="Echele G."/>
            <person name="Lee C.C."/>
        </authorList>
    </citation>
    <scope>NUCLEOTIDE SEQUENCE</scope>
    <source>
        <strain evidence="4">CNCM I 4644</strain>
    </source>
</reference>
<evidence type="ECO:0000313" key="5">
    <source>
        <dbReference type="Proteomes" id="UP000095649"/>
    </source>
</evidence>
<dbReference type="InterPro" id="IPR035901">
    <property type="entry name" value="GIY-YIG_endonuc_sf"/>
</dbReference>
<dbReference type="SMART" id="SM00465">
    <property type="entry name" value="GIYc"/>
    <property type="match status" value="1"/>
</dbReference>
<organism evidence="3 5">
    <name type="scientific">Faecalibacterium prausnitzii</name>
    <dbReference type="NCBI Taxonomy" id="853"/>
    <lineage>
        <taxon>Bacteria</taxon>
        <taxon>Bacillati</taxon>
        <taxon>Bacillota</taxon>
        <taxon>Clostridia</taxon>
        <taxon>Eubacteriales</taxon>
        <taxon>Oscillospiraceae</taxon>
        <taxon>Faecalibacterium</taxon>
    </lineage>
</organism>
<evidence type="ECO:0000313" key="4">
    <source>
        <dbReference type="EMBL" id="PDX84182.1"/>
    </source>
</evidence>
<proteinExistence type="predicted"/>
<dbReference type="EMBL" id="CYXN01000020">
    <property type="protein sequence ID" value="CUN13560.1"/>
    <property type="molecule type" value="Genomic_DNA"/>
</dbReference>
<evidence type="ECO:0000313" key="6">
    <source>
        <dbReference type="Proteomes" id="UP000220480"/>
    </source>
</evidence>
<dbReference type="OrthoDB" id="9804933at2"/>
<dbReference type="Proteomes" id="UP000095649">
    <property type="component" value="Unassembled WGS sequence"/>
</dbReference>
<dbReference type="Gene3D" id="3.40.1440.10">
    <property type="entry name" value="GIY-YIG endonuclease"/>
    <property type="match status" value="1"/>
</dbReference>
<dbReference type="RefSeq" id="WP_055186469.1">
    <property type="nucleotide sequence ID" value="NZ_CYXN01000020.1"/>
</dbReference>
<dbReference type="PROSITE" id="PS50164">
    <property type="entry name" value="GIY_YIG"/>
    <property type="match status" value="1"/>
</dbReference>
<dbReference type="AlphaFoldDB" id="A0A173UGJ9"/>
<feature type="domain" description="GIY-YIG" evidence="2">
    <location>
        <begin position="24"/>
        <end position="101"/>
    </location>
</feature>
<dbReference type="Pfam" id="PF01541">
    <property type="entry name" value="GIY-YIG"/>
    <property type="match status" value="1"/>
</dbReference>
<sequence>MSIYKAGRPWKFDPTTGAGHRPPNSPGEYRMRDGSGCITYIGETNDLARRMREHIRSGKLPTGQGCGSTLEYMVADGRSTSRTRREHEQQSIEKHHPTLNRSKGGEGRPAGK</sequence>
<dbReference type="EMBL" id="NMTZ01000018">
    <property type="protein sequence ID" value="PDX84182.1"/>
    <property type="molecule type" value="Genomic_DNA"/>
</dbReference>
<reference evidence="4 6" key="2">
    <citation type="journal article" date="2017" name="Front. Microbiol.">
        <title>New Insights into the Diversity of the Genus Faecalibacterium.</title>
        <authorList>
            <person name="Benevides L."/>
            <person name="Burman S."/>
            <person name="Martin R."/>
            <person name="Robert V."/>
            <person name="Thomas M."/>
            <person name="Miquel S."/>
            <person name="Chain F."/>
            <person name="Sokol H."/>
            <person name="Bermudez-Humaran L.G."/>
            <person name="Morrison M."/>
            <person name="Langella P."/>
            <person name="Azevedo V.A."/>
            <person name="Chatel J.M."/>
            <person name="Soares S."/>
        </authorList>
    </citation>
    <scope>NUCLEOTIDE SEQUENCE [LARGE SCALE GENOMIC DNA]</scope>
    <source>
        <strain evidence="4 6">CNCM I 4644</strain>
    </source>
</reference>
<dbReference type="InterPro" id="IPR000305">
    <property type="entry name" value="GIY-YIG_endonuc"/>
</dbReference>
<feature type="region of interest" description="Disordered" evidence="1">
    <location>
        <begin position="1"/>
        <end position="33"/>
    </location>
</feature>
<evidence type="ECO:0000256" key="1">
    <source>
        <dbReference type="SAM" id="MobiDB-lite"/>
    </source>
</evidence>
<evidence type="ECO:0000313" key="3">
    <source>
        <dbReference type="EMBL" id="CUN13560.1"/>
    </source>
</evidence>
<dbReference type="Proteomes" id="UP000220480">
    <property type="component" value="Unassembled WGS sequence"/>
</dbReference>
<evidence type="ECO:0000259" key="2">
    <source>
        <dbReference type="PROSITE" id="PS50164"/>
    </source>
</evidence>
<protein>
    <submittedName>
        <fullName evidence="3">Nuclease subunit of the excinuclease complex</fullName>
    </submittedName>
</protein>
<reference evidence="3 5" key="1">
    <citation type="submission" date="2015-09" db="EMBL/GenBank/DDBJ databases">
        <authorList>
            <consortium name="Pathogen Informatics"/>
        </authorList>
    </citation>
    <scope>NUCLEOTIDE SEQUENCE [LARGE SCALE GENOMIC DNA]</scope>
    <source>
        <strain evidence="3 5">2789STDY5834970</strain>
    </source>
</reference>
<dbReference type="SUPFAM" id="SSF82771">
    <property type="entry name" value="GIY-YIG endonuclease"/>
    <property type="match status" value="1"/>
</dbReference>
<accession>A0A173UGJ9</accession>
<feature type="region of interest" description="Disordered" evidence="1">
    <location>
        <begin position="76"/>
        <end position="112"/>
    </location>
</feature>
<gene>
    <name evidence="4" type="ORF">CGS59_07105</name>
    <name evidence="3" type="ORF">ERS852582_02086</name>
</gene>
<name>A0A173UGJ9_9FIRM</name>
<feature type="compositionally biased region" description="Basic and acidic residues" evidence="1">
    <location>
        <begin position="83"/>
        <end position="96"/>
    </location>
</feature>